<keyword evidence="3" id="KW-0904">Protein phosphatase</keyword>
<evidence type="ECO:0000313" key="8">
    <source>
        <dbReference type="Proteomes" id="UP000015105"/>
    </source>
</evidence>
<dbReference type="AlphaFoldDB" id="A0A453RIP9"/>
<protein>
    <recommendedName>
        <fullName evidence="1">protein-serine/threonine phosphatase</fullName>
        <ecNumber evidence="1">3.1.3.16</ecNumber>
    </recommendedName>
</protein>
<sequence length="162" mass="17356">DSVFCGVFDGHGPYGHFVAKKVRDSLPVKLLAQWKTSANVGTSPHLNGSISGSLNSEETASAVDDEWGESADVEGSDMLPETFLPLKQSYLKAFKLMDKELKMHPTIDCFCSGSTAVTLVKQGWDLVVGNLGDSRAVMATRDAANNLTAVQLTVDLKPNLPS</sequence>
<dbReference type="InterPro" id="IPR036457">
    <property type="entry name" value="PPM-type-like_dom_sf"/>
</dbReference>
<reference evidence="7" key="4">
    <citation type="submission" date="2019-03" db="UniProtKB">
        <authorList>
            <consortium name="EnsemblPlants"/>
        </authorList>
    </citation>
    <scope>IDENTIFICATION</scope>
</reference>
<reference evidence="8" key="1">
    <citation type="journal article" date="2014" name="Science">
        <title>Ancient hybridizations among the ancestral genomes of bread wheat.</title>
        <authorList>
            <consortium name="International Wheat Genome Sequencing Consortium,"/>
            <person name="Marcussen T."/>
            <person name="Sandve S.R."/>
            <person name="Heier L."/>
            <person name="Spannagl M."/>
            <person name="Pfeifer M."/>
            <person name="Jakobsen K.S."/>
            <person name="Wulff B.B."/>
            <person name="Steuernagel B."/>
            <person name="Mayer K.F."/>
            <person name="Olsen O.A."/>
        </authorList>
    </citation>
    <scope>NUCLEOTIDE SEQUENCE [LARGE SCALE GENOMIC DNA]</scope>
    <source>
        <strain evidence="8">cv. AL8/78</strain>
    </source>
</reference>
<evidence type="ECO:0000256" key="5">
    <source>
        <dbReference type="ARBA" id="ARBA00048336"/>
    </source>
</evidence>
<dbReference type="Pfam" id="PF00481">
    <property type="entry name" value="PP2C"/>
    <property type="match status" value="1"/>
</dbReference>
<evidence type="ECO:0000256" key="3">
    <source>
        <dbReference type="ARBA" id="ARBA00022912"/>
    </source>
</evidence>
<dbReference type="GO" id="GO:0004722">
    <property type="term" value="F:protein serine/threonine phosphatase activity"/>
    <property type="evidence" value="ECO:0007669"/>
    <property type="project" value="UniProtKB-EC"/>
</dbReference>
<dbReference type="PROSITE" id="PS51746">
    <property type="entry name" value="PPM_2"/>
    <property type="match status" value="1"/>
</dbReference>
<feature type="domain" description="PPM-type phosphatase" evidence="6">
    <location>
        <begin position="1"/>
        <end position="162"/>
    </location>
</feature>
<comment type="catalytic activity">
    <reaction evidence="4">
        <text>O-phospho-L-seryl-[protein] + H2O = L-seryl-[protein] + phosphate</text>
        <dbReference type="Rhea" id="RHEA:20629"/>
        <dbReference type="Rhea" id="RHEA-COMP:9863"/>
        <dbReference type="Rhea" id="RHEA-COMP:11604"/>
        <dbReference type="ChEBI" id="CHEBI:15377"/>
        <dbReference type="ChEBI" id="CHEBI:29999"/>
        <dbReference type="ChEBI" id="CHEBI:43474"/>
        <dbReference type="ChEBI" id="CHEBI:83421"/>
        <dbReference type="EC" id="3.1.3.16"/>
    </reaction>
</comment>
<reference evidence="7" key="5">
    <citation type="journal article" date="2021" name="G3 (Bethesda)">
        <title>Aegilops tauschii genome assembly Aet v5.0 features greater sequence contiguity and improved annotation.</title>
        <authorList>
            <person name="Wang L."/>
            <person name="Zhu T."/>
            <person name="Rodriguez J.C."/>
            <person name="Deal K.R."/>
            <person name="Dubcovsky J."/>
            <person name="McGuire P.E."/>
            <person name="Lux T."/>
            <person name="Spannagl M."/>
            <person name="Mayer K.F.X."/>
            <person name="Baldrich P."/>
            <person name="Meyers B.C."/>
            <person name="Huo N."/>
            <person name="Gu Y.Q."/>
            <person name="Zhou H."/>
            <person name="Devos K.M."/>
            <person name="Bennetzen J.L."/>
            <person name="Unver T."/>
            <person name="Budak H."/>
            <person name="Gulick P.J."/>
            <person name="Galiba G."/>
            <person name="Kalapos B."/>
            <person name="Nelson D.R."/>
            <person name="Li P."/>
            <person name="You F.M."/>
            <person name="Luo M.C."/>
            <person name="Dvorak J."/>
        </authorList>
    </citation>
    <scope>NUCLEOTIDE SEQUENCE [LARGE SCALE GENOMIC DNA]</scope>
    <source>
        <strain evidence="7">cv. AL8/78</strain>
    </source>
</reference>
<evidence type="ECO:0000256" key="4">
    <source>
        <dbReference type="ARBA" id="ARBA00047761"/>
    </source>
</evidence>
<keyword evidence="8" id="KW-1185">Reference proteome</keyword>
<reference evidence="7" key="3">
    <citation type="journal article" date="2017" name="Nature">
        <title>Genome sequence of the progenitor of the wheat D genome Aegilops tauschii.</title>
        <authorList>
            <person name="Luo M.C."/>
            <person name="Gu Y.Q."/>
            <person name="Puiu D."/>
            <person name="Wang H."/>
            <person name="Twardziok S.O."/>
            <person name="Deal K.R."/>
            <person name="Huo N."/>
            <person name="Zhu T."/>
            <person name="Wang L."/>
            <person name="Wang Y."/>
            <person name="McGuire P.E."/>
            <person name="Liu S."/>
            <person name="Long H."/>
            <person name="Ramasamy R.K."/>
            <person name="Rodriguez J.C."/>
            <person name="Van S.L."/>
            <person name="Yuan L."/>
            <person name="Wang Z."/>
            <person name="Xia Z."/>
            <person name="Xiao L."/>
            <person name="Anderson O.D."/>
            <person name="Ouyang S."/>
            <person name="Liang Y."/>
            <person name="Zimin A.V."/>
            <person name="Pertea G."/>
            <person name="Qi P."/>
            <person name="Bennetzen J.L."/>
            <person name="Dai X."/>
            <person name="Dawson M.W."/>
            <person name="Muller H.G."/>
            <person name="Kugler K."/>
            <person name="Rivarola-Duarte L."/>
            <person name="Spannagl M."/>
            <person name="Mayer K.F.X."/>
            <person name="Lu F.H."/>
            <person name="Bevan M.W."/>
            <person name="Leroy P."/>
            <person name="Li P."/>
            <person name="You F.M."/>
            <person name="Sun Q."/>
            <person name="Liu Z."/>
            <person name="Lyons E."/>
            <person name="Wicker T."/>
            <person name="Salzberg S.L."/>
            <person name="Devos K.M."/>
            <person name="Dvorak J."/>
        </authorList>
    </citation>
    <scope>NUCLEOTIDE SEQUENCE [LARGE SCALE GENOMIC DNA]</scope>
    <source>
        <strain evidence="7">cv. AL8/78</strain>
    </source>
</reference>
<dbReference type="Gramene" id="AET7Gv20594000.7">
    <property type="protein sequence ID" value="AET7Gv20594000.7"/>
    <property type="gene ID" value="AET7Gv20594000"/>
</dbReference>
<keyword evidence="2" id="KW-0378">Hydrolase</keyword>
<dbReference type="EC" id="3.1.3.16" evidence="1"/>
<dbReference type="Gene3D" id="3.60.40.10">
    <property type="entry name" value="PPM-type phosphatase domain"/>
    <property type="match status" value="1"/>
</dbReference>
<evidence type="ECO:0000256" key="2">
    <source>
        <dbReference type="ARBA" id="ARBA00022801"/>
    </source>
</evidence>
<dbReference type="EnsemblPlants" id="AET7Gv20594000.7">
    <property type="protein sequence ID" value="AET7Gv20594000.7"/>
    <property type="gene ID" value="AET7Gv20594000"/>
</dbReference>
<evidence type="ECO:0000256" key="1">
    <source>
        <dbReference type="ARBA" id="ARBA00013081"/>
    </source>
</evidence>
<dbReference type="InterPro" id="IPR015655">
    <property type="entry name" value="PP2C"/>
</dbReference>
<accession>A0A453RIP9</accession>
<evidence type="ECO:0000259" key="6">
    <source>
        <dbReference type="PROSITE" id="PS51746"/>
    </source>
</evidence>
<dbReference type="CDD" id="cd00143">
    <property type="entry name" value="PP2Cc"/>
    <property type="match status" value="1"/>
</dbReference>
<dbReference type="Proteomes" id="UP000015105">
    <property type="component" value="Chromosome 7D"/>
</dbReference>
<dbReference type="PANTHER" id="PTHR47992">
    <property type="entry name" value="PROTEIN PHOSPHATASE"/>
    <property type="match status" value="1"/>
</dbReference>
<reference evidence="8" key="2">
    <citation type="journal article" date="2017" name="Nat. Plants">
        <title>The Aegilops tauschii genome reveals multiple impacts of transposons.</title>
        <authorList>
            <person name="Zhao G."/>
            <person name="Zou C."/>
            <person name="Li K."/>
            <person name="Wang K."/>
            <person name="Li T."/>
            <person name="Gao L."/>
            <person name="Zhang X."/>
            <person name="Wang H."/>
            <person name="Yang Z."/>
            <person name="Liu X."/>
            <person name="Jiang W."/>
            <person name="Mao L."/>
            <person name="Kong X."/>
            <person name="Jiao Y."/>
            <person name="Jia J."/>
        </authorList>
    </citation>
    <scope>NUCLEOTIDE SEQUENCE [LARGE SCALE GENOMIC DNA]</scope>
    <source>
        <strain evidence="8">cv. AL8/78</strain>
    </source>
</reference>
<dbReference type="SUPFAM" id="SSF81606">
    <property type="entry name" value="PP2C-like"/>
    <property type="match status" value="1"/>
</dbReference>
<organism evidence="7 8">
    <name type="scientific">Aegilops tauschii subsp. strangulata</name>
    <name type="common">Goatgrass</name>
    <dbReference type="NCBI Taxonomy" id="200361"/>
    <lineage>
        <taxon>Eukaryota</taxon>
        <taxon>Viridiplantae</taxon>
        <taxon>Streptophyta</taxon>
        <taxon>Embryophyta</taxon>
        <taxon>Tracheophyta</taxon>
        <taxon>Spermatophyta</taxon>
        <taxon>Magnoliopsida</taxon>
        <taxon>Liliopsida</taxon>
        <taxon>Poales</taxon>
        <taxon>Poaceae</taxon>
        <taxon>BOP clade</taxon>
        <taxon>Pooideae</taxon>
        <taxon>Triticodae</taxon>
        <taxon>Triticeae</taxon>
        <taxon>Triticinae</taxon>
        <taxon>Aegilops</taxon>
    </lineage>
</organism>
<proteinExistence type="predicted"/>
<name>A0A453RIP9_AEGTS</name>
<evidence type="ECO:0000313" key="7">
    <source>
        <dbReference type="EnsemblPlants" id="AET7Gv20594000.7"/>
    </source>
</evidence>
<dbReference type="InterPro" id="IPR001932">
    <property type="entry name" value="PPM-type_phosphatase-like_dom"/>
</dbReference>
<comment type="catalytic activity">
    <reaction evidence="5">
        <text>O-phospho-L-threonyl-[protein] + H2O = L-threonyl-[protein] + phosphate</text>
        <dbReference type="Rhea" id="RHEA:47004"/>
        <dbReference type="Rhea" id="RHEA-COMP:11060"/>
        <dbReference type="Rhea" id="RHEA-COMP:11605"/>
        <dbReference type="ChEBI" id="CHEBI:15377"/>
        <dbReference type="ChEBI" id="CHEBI:30013"/>
        <dbReference type="ChEBI" id="CHEBI:43474"/>
        <dbReference type="ChEBI" id="CHEBI:61977"/>
        <dbReference type="EC" id="3.1.3.16"/>
    </reaction>
</comment>